<dbReference type="AlphaFoldDB" id="A0A7J9SI00"/>
<dbReference type="Proteomes" id="UP000546257">
    <property type="component" value="Unassembled WGS sequence"/>
</dbReference>
<reference evidence="3 4" key="1">
    <citation type="submission" date="2020-08" db="EMBL/GenBank/DDBJ databases">
        <authorList>
            <person name="Seo M.-J."/>
        </authorList>
    </citation>
    <scope>NUCLEOTIDE SEQUENCE [LARGE SCALE GENOMIC DNA]</scope>
    <source>
        <strain evidence="3 4">MBLA0160</strain>
    </source>
</reference>
<gene>
    <name evidence="3" type="ORF">H5V44_09900</name>
</gene>
<dbReference type="InterPro" id="IPR043717">
    <property type="entry name" value="DUF5658"/>
</dbReference>
<feature type="transmembrane region" description="Helical" evidence="1">
    <location>
        <begin position="59"/>
        <end position="78"/>
    </location>
</feature>
<keyword evidence="4" id="KW-1185">Reference proteome</keyword>
<keyword evidence="1" id="KW-0472">Membrane</keyword>
<sequence length="112" mass="11716">MDSDPSTGLGILARNRQSLWILAVCFFGIGDLVTTGIGLRTGQVVEVGPVAGPVVRVLGFPGMVALKVGFLGACFAAWRRVPDPDRVGIPLALAAMGVLITGWNLWILMAVA</sequence>
<proteinExistence type="predicted"/>
<evidence type="ECO:0000259" key="2">
    <source>
        <dbReference type="Pfam" id="PF18902"/>
    </source>
</evidence>
<dbReference type="Pfam" id="PF18902">
    <property type="entry name" value="DUF5658"/>
    <property type="match status" value="1"/>
</dbReference>
<keyword evidence="1" id="KW-0812">Transmembrane</keyword>
<accession>A0A7J9SI00</accession>
<comment type="caution">
    <text evidence="3">The sequence shown here is derived from an EMBL/GenBank/DDBJ whole genome shotgun (WGS) entry which is preliminary data.</text>
</comment>
<protein>
    <recommendedName>
        <fullName evidence="2">DUF5658 domain-containing protein</fullName>
    </recommendedName>
</protein>
<feature type="transmembrane region" description="Helical" evidence="1">
    <location>
        <begin position="90"/>
        <end position="111"/>
    </location>
</feature>
<feature type="transmembrane region" description="Helical" evidence="1">
    <location>
        <begin position="19"/>
        <end position="39"/>
    </location>
</feature>
<keyword evidence="1" id="KW-1133">Transmembrane helix</keyword>
<dbReference type="EMBL" id="JACKXD010000003">
    <property type="protein sequence ID" value="MBB6646595.1"/>
    <property type="molecule type" value="Genomic_DNA"/>
</dbReference>
<evidence type="ECO:0000313" key="4">
    <source>
        <dbReference type="Proteomes" id="UP000546257"/>
    </source>
</evidence>
<dbReference type="RefSeq" id="WP_185192960.1">
    <property type="nucleotide sequence ID" value="NZ_JACKXD010000003.1"/>
</dbReference>
<evidence type="ECO:0000256" key="1">
    <source>
        <dbReference type="SAM" id="Phobius"/>
    </source>
</evidence>
<feature type="domain" description="DUF5658" evidence="2">
    <location>
        <begin position="23"/>
        <end position="108"/>
    </location>
</feature>
<name>A0A7J9SI00_9EURY</name>
<evidence type="ECO:0000313" key="3">
    <source>
        <dbReference type="EMBL" id="MBB6646595.1"/>
    </source>
</evidence>
<organism evidence="3 4">
    <name type="scientific">Halobellus ruber</name>
    <dbReference type="NCBI Taxonomy" id="2761102"/>
    <lineage>
        <taxon>Archaea</taxon>
        <taxon>Methanobacteriati</taxon>
        <taxon>Methanobacteriota</taxon>
        <taxon>Stenosarchaea group</taxon>
        <taxon>Halobacteria</taxon>
        <taxon>Halobacteriales</taxon>
        <taxon>Haloferacaceae</taxon>
        <taxon>Halobellus</taxon>
    </lineage>
</organism>